<evidence type="ECO:0000259" key="2">
    <source>
        <dbReference type="PROSITE" id="PS50404"/>
    </source>
</evidence>
<proteinExistence type="predicted"/>
<reference evidence="3" key="1">
    <citation type="journal article" date="2015" name="ISME J.">
        <title>Draft Genome Sequence of Streptomyces incarnatus NRRL8089, which Produces the Nucleoside Antibiotic Sinefungin.</title>
        <authorList>
            <person name="Oshima K."/>
            <person name="Hattori M."/>
            <person name="Shimizu H."/>
            <person name="Fukuda K."/>
            <person name="Nemoto M."/>
            <person name="Inagaki K."/>
            <person name="Tamura T."/>
        </authorList>
    </citation>
    <scope>NUCLEOTIDE SEQUENCE</scope>
    <source>
        <strain evidence="3">FACHB-1375</strain>
    </source>
</reference>
<dbReference type="GO" id="GO:0016034">
    <property type="term" value="F:maleylacetoacetate isomerase activity"/>
    <property type="evidence" value="ECO:0007669"/>
    <property type="project" value="TreeGrafter"/>
</dbReference>
<evidence type="ECO:0000313" key="4">
    <source>
        <dbReference type="Proteomes" id="UP000641646"/>
    </source>
</evidence>
<accession>A0A926VE13</accession>
<evidence type="ECO:0000256" key="1">
    <source>
        <dbReference type="SAM" id="MobiDB-lite"/>
    </source>
</evidence>
<organism evidence="3 4">
    <name type="scientific">Aerosakkonema funiforme FACHB-1375</name>
    <dbReference type="NCBI Taxonomy" id="2949571"/>
    <lineage>
        <taxon>Bacteria</taxon>
        <taxon>Bacillati</taxon>
        <taxon>Cyanobacteriota</taxon>
        <taxon>Cyanophyceae</taxon>
        <taxon>Oscillatoriophycideae</taxon>
        <taxon>Aerosakkonematales</taxon>
        <taxon>Aerosakkonemataceae</taxon>
        <taxon>Aerosakkonema</taxon>
    </lineage>
</organism>
<dbReference type="GO" id="GO:0004364">
    <property type="term" value="F:glutathione transferase activity"/>
    <property type="evidence" value="ECO:0007669"/>
    <property type="project" value="TreeGrafter"/>
</dbReference>
<protein>
    <submittedName>
        <fullName evidence="3">Glutathione S-transferase family protein</fullName>
    </submittedName>
</protein>
<dbReference type="InterPro" id="IPR036249">
    <property type="entry name" value="Thioredoxin-like_sf"/>
</dbReference>
<feature type="compositionally biased region" description="Low complexity" evidence="1">
    <location>
        <begin position="247"/>
        <end position="264"/>
    </location>
</feature>
<dbReference type="AlphaFoldDB" id="A0A926VE13"/>
<dbReference type="SUPFAM" id="SSF47616">
    <property type="entry name" value="GST C-terminal domain-like"/>
    <property type="match status" value="1"/>
</dbReference>
<dbReference type="SFLD" id="SFLDS00019">
    <property type="entry name" value="Glutathione_Transferase_(cytos"/>
    <property type="match status" value="1"/>
</dbReference>
<dbReference type="PROSITE" id="PS51354">
    <property type="entry name" value="GLUTAREDOXIN_2"/>
    <property type="match status" value="1"/>
</dbReference>
<dbReference type="GO" id="GO:0006559">
    <property type="term" value="P:L-phenylalanine catabolic process"/>
    <property type="evidence" value="ECO:0007669"/>
    <property type="project" value="TreeGrafter"/>
</dbReference>
<keyword evidence="4" id="KW-1185">Reference proteome</keyword>
<dbReference type="InterPro" id="IPR040079">
    <property type="entry name" value="Glutathione_S-Trfase"/>
</dbReference>
<dbReference type="Pfam" id="PF13417">
    <property type="entry name" value="GST_N_3"/>
    <property type="match status" value="1"/>
</dbReference>
<dbReference type="Gene3D" id="3.40.30.10">
    <property type="entry name" value="Glutaredoxin"/>
    <property type="match status" value="1"/>
</dbReference>
<feature type="region of interest" description="Disordered" evidence="1">
    <location>
        <begin position="244"/>
        <end position="264"/>
    </location>
</feature>
<evidence type="ECO:0000313" key="3">
    <source>
        <dbReference type="EMBL" id="MBD2181548.1"/>
    </source>
</evidence>
<reference evidence="3" key="2">
    <citation type="submission" date="2020-08" db="EMBL/GenBank/DDBJ databases">
        <authorList>
            <person name="Chen M."/>
            <person name="Teng W."/>
            <person name="Zhao L."/>
            <person name="Hu C."/>
            <person name="Zhou Y."/>
            <person name="Han B."/>
            <person name="Song L."/>
            <person name="Shu W."/>
        </authorList>
    </citation>
    <scope>NUCLEOTIDE SEQUENCE</scope>
    <source>
        <strain evidence="3">FACHB-1375</strain>
    </source>
</reference>
<dbReference type="InterPro" id="IPR036282">
    <property type="entry name" value="Glutathione-S-Trfase_C_sf"/>
</dbReference>
<dbReference type="PANTHER" id="PTHR42673">
    <property type="entry name" value="MALEYLACETOACETATE ISOMERASE"/>
    <property type="match status" value="1"/>
</dbReference>
<dbReference type="PROSITE" id="PS50404">
    <property type="entry name" value="GST_NTER"/>
    <property type="match status" value="1"/>
</dbReference>
<dbReference type="GO" id="GO:0006749">
    <property type="term" value="P:glutathione metabolic process"/>
    <property type="evidence" value="ECO:0007669"/>
    <property type="project" value="TreeGrafter"/>
</dbReference>
<dbReference type="Proteomes" id="UP000641646">
    <property type="component" value="Unassembled WGS sequence"/>
</dbReference>
<dbReference type="PANTHER" id="PTHR42673:SF4">
    <property type="entry name" value="MALEYLACETOACETATE ISOMERASE"/>
    <property type="match status" value="1"/>
</dbReference>
<sequence length="264" mass="29488">MLELYQFEMSHYSEKVRLILDYKGLTYRKIEVTPGIGQLELFRMSGQRQVPVLKDGNEIVVDSTAIAKYLDRKYPEKPIIPVNPEQRGQCLLIEEWADESIGLKARKALFGALSQNQSFRTSVLPPTTPDFVKLLVGAVPGDFFNLLGSGIGFGPDVVKSSQEDLKQDLEAVSLLLLNKPYLVTDYPTLADFAVAGLSMYIKIPEGPYLEIPETLKGKGVPGLADSAAYETFFNWRDRLYTQYRKQPTPTTTTTPSSPTSIEID</sequence>
<name>A0A926VE13_9CYAN</name>
<gene>
    <name evidence="3" type="ORF">H6G03_10580</name>
</gene>
<dbReference type="InterPro" id="IPR004045">
    <property type="entry name" value="Glutathione_S-Trfase_N"/>
</dbReference>
<dbReference type="SUPFAM" id="SSF52833">
    <property type="entry name" value="Thioredoxin-like"/>
    <property type="match status" value="1"/>
</dbReference>
<dbReference type="CDD" id="cd00570">
    <property type="entry name" value="GST_N_family"/>
    <property type="match status" value="1"/>
</dbReference>
<feature type="domain" description="GST N-terminal" evidence="2">
    <location>
        <begin position="1"/>
        <end position="78"/>
    </location>
</feature>
<dbReference type="RefSeq" id="WP_190464355.1">
    <property type="nucleotide sequence ID" value="NZ_JACJPW010000022.1"/>
</dbReference>
<dbReference type="EMBL" id="JACJPW010000022">
    <property type="protein sequence ID" value="MBD2181548.1"/>
    <property type="molecule type" value="Genomic_DNA"/>
</dbReference>
<comment type="caution">
    <text evidence="3">The sequence shown here is derived from an EMBL/GenBank/DDBJ whole genome shotgun (WGS) entry which is preliminary data.</text>
</comment>